<dbReference type="EMBL" id="JAAOZQ010000085">
    <property type="protein sequence ID" value="KAF7519542.1"/>
    <property type="molecule type" value="Genomic_DNA"/>
</dbReference>
<organism evidence="1 2">
    <name type="scientific">Penicillium crustosum</name>
    <name type="common">Blue mold fungus</name>
    <dbReference type="NCBI Taxonomy" id="36656"/>
    <lineage>
        <taxon>Eukaryota</taxon>
        <taxon>Fungi</taxon>
        <taxon>Dikarya</taxon>
        <taxon>Ascomycota</taxon>
        <taxon>Pezizomycotina</taxon>
        <taxon>Eurotiomycetes</taxon>
        <taxon>Eurotiomycetidae</taxon>
        <taxon>Eurotiales</taxon>
        <taxon>Aspergillaceae</taxon>
        <taxon>Penicillium</taxon>
    </lineage>
</organism>
<dbReference type="Proteomes" id="UP000701341">
    <property type="component" value="Unassembled WGS sequence"/>
</dbReference>
<gene>
    <name evidence="1" type="ORF">PCG10_009947</name>
</gene>
<name>A0A9P5GIS7_PENCR</name>
<keyword evidence="2" id="KW-1185">Reference proteome</keyword>
<proteinExistence type="predicted"/>
<comment type="caution">
    <text evidence="1">The sequence shown here is derived from an EMBL/GenBank/DDBJ whole genome shotgun (WGS) entry which is preliminary data.</text>
</comment>
<dbReference type="OrthoDB" id="6513042at2759"/>
<evidence type="ECO:0000313" key="1">
    <source>
        <dbReference type="EMBL" id="KAF7519542.1"/>
    </source>
</evidence>
<accession>A0A9P5GIS7</accession>
<sequence length="218" mass="25032">MSEMKFLTREGLGAAKRKVLDWTGIHYLQNEAVLLELPVPALREQQARKIKIYGSPMTPEFGLLGLPIKSGWPSMSEYGYADPYEILTHTPNPFTVFLNERKYEAIRMIGLLREAEAQKETYIAHFNRFYEFNLLRASDVLKLRMIKTGHPYTELNVQYRMTGDICKHVSEQFCGGRLRTHPSCKGRPHSIRFFEEMVNLFTCAPGTSFFVSVAKSSV</sequence>
<reference evidence="1" key="1">
    <citation type="submission" date="2020-02" db="EMBL/GenBank/DDBJ databases">
        <authorList>
            <person name="Lichtner F.J."/>
        </authorList>
    </citation>
    <scope>NUCLEOTIDE SEQUENCE</scope>
    <source>
        <strain evidence="1">G10</strain>
    </source>
</reference>
<evidence type="ECO:0000313" key="2">
    <source>
        <dbReference type="Proteomes" id="UP000701341"/>
    </source>
</evidence>
<protein>
    <submittedName>
        <fullName evidence="1">Uncharacterized protein</fullName>
    </submittedName>
</protein>
<dbReference type="AlphaFoldDB" id="A0A9P5GIS7"/>